<feature type="signal peptide" evidence="6">
    <location>
        <begin position="1"/>
        <end position="19"/>
    </location>
</feature>
<gene>
    <name evidence="8" type="primary">KAFR0H03190</name>
    <name evidence="8" type="ORF">KAFR_0H03190</name>
</gene>
<dbReference type="GO" id="GO:0007127">
    <property type="term" value="P:meiosis I"/>
    <property type="evidence" value="ECO:0007669"/>
    <property type="project" value="EnsemblFungi"/>
</dbReference>
<dbReference type="HOGENOM" id="CLU_014602_2_0_1"/>
<dbReference type="GO" id="GO:0005628">
    <property type="term" value="C:prospore membrane"/>
    <property type="evidence" value="ECO:0007669"/>
    <property type="project" value="EnsemblFungi"/>
</dbReference>
<evidence type="ECO:0000256" key="1">
    <source>
        <dbReference type="ARBA" id="ARBA00008780"/>
    </source>
</evidence>
<evidence type="ECO:0000256" key="4">
    <source>
        <dbReference type="ARBA" id="ARBA00023098"/>
    </source>
</evidence>
<keyword evidence="9" id="KW-1185">Reference proteome</keyword>
<evidence type="ECO:0000256" key="5">
    <source>
        <dbReference type="PROSITE-ProRule" id="PRU00555"/>
    </source>
</evidence>
<dbReference type="GO" id="GO:0030474">
    <property type="term" value="P:spindle pole body duplication"/>
    <property type="evidence" value="ECO:0007669"/>
    <property type="project" value="EnsemblFungi"/>
</dbReference>
<dbReference type="KEGG" id="kaf:KAFR_0H03190"/>
<dbReference type="AlphaFoldDB" id="H2AZH3"/>
<dbReference type="InParanoid" id="H2AZH3"/>
<dbReference type="GO" id="GO:0004623">
    <property type="term" value="F:phospholipase A2 activity"/>
    <property type="evidence" value="ECO:0007669"/>
    <property type="project" value="TreeGrafter"/>
</dbReference>
<dbReference type="PANTHER" id="PTHR10728:SF56">
    <property type="entry name" value="MEIOTIC PHOSPHOLIPASE SPO1-RELATED"/>
    <property type="match status" value="1"/>
</dbReference>
<comment type="catalytic activity">
    <reaction evidence="6">
        <text>a 1-acyl-sn-glycero-3-phosphocholine + H2O = sn-glycerol 3-phosphocholine + a fatty acid + H(+)</text>
        <dbReference type="Rhea" id="RHEA:15177"/>
        <dbReference type="ChEBI" id="CHEBI:15377"/>
        <dbReference type="ChEBI" id="CHEBI:15378"/>
        <dbReference type="ChEBI" id="CHEBI:16870"/>
        <dbReference type="ChEBI" id="CHEBI:28868"/>
        <dbReference type="ChEBI" id="CHEBI:58168"/>
        <dbReference type="EC" id="3.1.1.5"/>
    </reaction>
</comment>
<dbReference type="GO" id="GO:0005634">
    <property type="term" value="C:nucleus"/>
    <property type="evidence" value="ECO:0007669"/>
    <property type="project" value="EnsemblFungi"/>
</dbReference>
<dbReference type="EC" id="3.1.1.5" evidence="6"/>
<evidence type="ECO:0000313" key="9">
    <source>
        <dbReference type="Proteomes" id="UP000005220"/>
    </source>
</evidence>
<dbReference type="GO" id="GO:0070583">
    <property type="term" value="P:spore membrane bending pathway"/>
    <property type="evidence" value="ECO:0007669"/>
    <property type="project" value="EnsemblFungi"/>
</dbReference>
<dbReference type="GO" id="GO:0005829">
    <property type="term" value="C:cytosol"/>
    <property type="evidence" value="ECO:0007669"/>
    <property type="project" value="TreeGrafter"/>
</dbReference>
<dbReference type="GeneID" id="13887725"/>
<dbReference type="OrthoDB" id="4084751at2759"/>
<keyword evidence="4 5" id="KW-0443">Lipid metabolism</keyword>
<evidence type="ECO:0000256" key="6">
    <source>
        <dbReference type="RuleBase" id="RU362103"/>
    </source>
</evidence>
<dbReference type="PROSITE" id="PS51210">
    <property type="entry name" value="PLA2C"/>
    <property type="match status" value="1"/>
</dbReference>
<feature type="chain" id="PRO_5005133657" description="Lysophospholipase" evidence="6">
    <location>
        <begin position="20"/>
        <end position="631"/>
    </location>
</feature>
<accession>H2AZH3</accession>
<comment type="similarity">
    <text evidence="1 6">Belongs to the lysophospholipase family.</text>
</comment>
<dbReference type="Pfam" id="PF01735">
    <property type="entry name" value="PLA2_B"/>
    <property type="match status" value="2"/>
</dbReference>
<protein>
    <recommendedName>
        <fullName evidence="6">Lysophospholipase</fullName>
        <ecNumber evidence="6">3.1.1.5</ecNumber>
    </recommendedName>
</protein>
<evidence type="ECO:0000259" key="7">
    <source>
        <dbReference type="PROSITE" id="PS51210"/>
    </source>
</evidence>
<dbReference type="GO" id="GO:0004622">
    <property type="term" value="F:phosphatidylcholine lysophospholipase activity"/>
    <property type="evidence" value="ECO:0007669"/>
    <property type="project" value="UniProtKB-EC"/>
</dbReference>
<keyword evidence="3 5" id="KW-0442">Lipid degradation</keyword>
<dbReference type="RefSeq" id="XP_003958864.1">
    <property type="nucleotide sequence ID" value="XM_003958815.1"/>
</dbReference>
<reference evidence="8 9" key="1">
    <citation type="journal article" date="2011" name="Proc. Natl. Acad. Sci. U.S.A.">
        <title>Evolutionary erosion of yeast sex chromosomes by mating-type switching accidents.</title>
        <authorList>
            <person name="Gordon J.L."/>
            <person name="Armisen D."/>
            <person name="Proux-Wera E."/>
            <person name="Oheigeartaigh S.S."/>
            <person name="Byrne K.P."/>
            <person name="Wolfe K.H."/>
        </authorList>
    </citation>
    <scope>NUCLEOTIDE SEQUENCE [LARGE SCALE GENOMIC DNA]</scope>
    <source>
        <strain evidence="9">ATCC 22294 / BCRC 22015 / CBS 2517 / CECT 1963 / NBRC 1671 / NRRL Y-8276</strain>
    </source>
</reference>
<dbReference type="PANTHER" id="PTHR10728">
    <property type="entry name" value="CYTOSOLIC PHOSPHOLIPASE A2"/>
    <property type="match status" value="1"/>
</dbReference>
<organism evidence="8 9">
    <name type="scientific">Kazachstania africana (strain ATCC 22294 / BCRC 22015 / CBS 2517 / CECT 1963 / NBRC 1671 / NRRL Y-8276)</name>
    <name type="common">Yeast</name>
    <name type="synonym">Kluyveromyces africanus</name>
    <dbReference type="NCBI Taxonomy" id="1071382"/>
    <lineage>
        <taxon>Eukaryota</taxon>
        <taxon>Fungi</taxon>
        <taxon>Dikarya</taxon>
        <taxon>Ascomycota</taxon>
        <taxon>Saccharomycotina</taxon>
        <taxon>Saccharomycetes</taxon>
        <taxon>Saccharomycetales</taxon>
        <taxon>Saccharomycetaceae</taxon>
        <taxon>Kazachstania</taxon>
    </lineage>
</organism>
<dbReference type="FunCoup" id="H2AZH3">
    <property type="interactions" value="39"/>
</dbReference>
<dbReference type="GO" id="GO:0005886">
    <property type="term" value="C:plasma membrane"/>
    <property type="evidence" value="ECO:0007669"/>
    <property type="project" value="TreeGrafter"/>
</dbReference>
<dbReference type="GO" id="GO:0005576">
    <property type="term" value="C:extracellular region"/>
    <property type="evidence" value="ECO:0007669"/>
    <property type="project" value="TreeGrafter"/>
</dbReference>
<keyword evidence="2 5" id="KW-0378">Hydrolase</keyword>
<dbReference type="Gene3D" id="3.40.1090.10">
    <property type="entry name" value="Cytosolic phospholipase A2 catalytic domain"/>
    <property type="match status" value="1"/>
</dbReference>
<evidence type="ECO:0000256" key="3">
    <source>
        <dbReference type="ARBA" id="ARBA00022963"/>
    </source>
</evidence>
<evidence type="ECO:0000313" key="8">
    <source>
        <dbReference type="EMBL" id="CCF59729.1"/>
    </source>
</evidence>
<keyword evidence="6" id="KW-0732">Signal</keyword>
<dbReference type="SMART" id="SM00022">
    <property type="entry name" value="PLAc"/>
    <property type="match status" value="1"/>
</dbReference>
<feature type="domain" description="PLA2c" evidence="7">
    <location>
        <begin position="26"/>
        <end position="631"/>
    </location>
</feature>
<dbReference type="GO" id="GO:0005783">
    <property type="term" value="C:endoplasmic reticulum"/>
    <property type="evidence" value="ECO:0007669"/>
    <property type="project" value="EnsemblFungi"/>
</dbReference>
<dbReference type="SUPFAM" id="SSF52151">
    <property type="entry name" value="FabD/lysophospholipase-like"/>
    <property type="match status" value="1"/>
</dbReference>
<dbReference type="eggNOG" id="KOG1325">
    <property type="taxonomic scope" value="Eukaryota"/>
</dbReference>
<proteinExistence type="inferred from homology"/>
<dbReference type="Proteomes" id="UP000005220">
    <property type="component" value="Chromosome 8"/>
</dbReference>
<name>H2AZH3_KAZAF</name>
<dbReference type="EMBL" id="HE650828">
    <property type="protein sequence ID" value="CCF59729.1"/>
    <property type="molecule type" value="Genomic_DNA"/>
</dbReference>
<dbReference type="GO" id="GO:0046475">
    <property type="term" value="P:glycerophospholipid catabolic process"/>
    <property type="evidence" value="ECO:0007669"/>
    <property type="project" value="TreeGrafter"/>
</dbReference>
<evidence type="ECO:0000256" key="2">
    <source>
        <dbReference type="ARBA" id="ARBA00022801"/>
    </source>
</evidence>
<dbReference type="InterPro" id="IPR002642">
    <property type="entry name" value="LysoPLipase_cat_dom"/>
</dbReference>
<dbReference type="InterPro" id="IPR016035">
    <property type="entry name" value="Acyl_Trfase/lysoPLipase"/>
</dbReference>
<sequence>MFFLKVLFVFICSVTVLEGATPTEVKCPKEPLIRHAKNDLCSKEEQYIKNKEQFNRNKYREFLESLDVFNFDNSTLDSIVVSTPRLGVAISGGGYRSMLTSLGFLLQMEKWGLYDMVDYISGLSGGSWTLMGLILNDFDPKLTLDKWNFADDLLKGVPEFDITSADIVSGMHSALQKRNSQRDSNFSSFEELMDYLEVVLSSLESTPDMMVFQKRSESPLQKLKQLFFPNDTFSSPHILDTFKNFREILEFYIDLHLDVRPKKVQGFPVTFTDYWGRALINRARKRGLSDENSTSLSTLISSNDRFQKYEAPIPIFVSNCKNGFLKNVIFEFTPFEFGSWEAIGRLFVKLEFLGSRIVAGKAKKCFRNFDDIGFITGTSSSIFNNAIIYMWQKVSQSSHEALRALKVLLSVFGLNGSKVSRTIDEAGLNFKTETDYAVYQHNPFYKYPHKENILTSEDYLYLVDGGEDGENIPLRSILISERNLDVIFMIDSSSDIDNYANGTKLKNIFEQLKEKNVEYRFPSHYITLASSPIIIGCEPVYHNNGELLPILIYYANMQHTYPSNMSTFKVSYEEDEIEGIVNNGRNIFSRDNSNYFRNCLGCILLKRSNITIPLNKASKFCSSCYKNLCYS</sequence>